<dbReference type="AlphaFoldDB" id="A0A4Q2V3D0"/>
<dbReference type="EMBL" id="MQTW01000269">
    <property type="protein sequence ID" value="RYC81194.1"/>
    <property type="molecule type" value="Genomic_DNA"/>
</dbReference>
<gene>
    <name evidence="1" type="ORF">BFJ63_vAg15910</name>
</gene>
<evidence type="ECO:0000313" key="2">
    <source>
        <dbReference type="Proteomes" id="UP000290540"/>
    </source>
</evidence>
<protein>
    <submittedName>
        <fullName evidence="1">Uncharacterized protein</fullName>
    </submittedName>
</protein>
<proteinExistence type="predicted"/>
<organism evidence="1 2">
    <name type="scientific">Fusarium oxysporum f. sp. narcissi</name>
    <dbReference type="NCBI Taxonomy" id="451672"/>
    <lineage>
        <taxon>Eukaryota</taxon>
        <taxon>Fungi</taxon>
        <taxon>Dikarya</taxon>
        <taxon>Ascomycota</taxon>
        <taxon>Pezizomycotina</taxon>
        <taxon>Sordariomycetes</taxon>
        <taxon>Hypocreomycetidae</taxon>
        <taxon>Hypocreales</taxon>
        <taxon>Nectriaceae</taxon>
        <taxon>Fusarium</taxon>
        <taxon>Fusarium oxysporum species complex</taxon>
    </lineage>
</organism>
<comment type="caution">
    <text evidence="1">The sequence shown here is derived from an EMBL/GenBank/DDBJ whole genome shotgun (WGS) entry which is preliminary data.</text>
</comment>
<reference evidence="1 2" key="1">
    <citation type="submission" date="2016-12" db="EMBL/GenBank/DDBJ databases">
        <title>Draft genome sequence of Fusarium oxysporum causing rot on Narcissus.</title>
        <authorList>
            <person name="Armitage A.D."/>
            <person name="Taylor A."/>
            <person name="Clarkson J.P."/>
            <person name="Harrison R.J."/>
            <person name="Jackson A.C."/>
        </authorList>
    </citation>
    <scope>NUCLEOTIDE SEQUENCE [LARGE SCALE GENOMIC DNA]</scope>
    <source>
        <strain evidence="1 2">N139</strain>
    </source>
</reference>
<accession>A0A4Q2V3D0</accession>
<dbReference type="Proteomes" id="UP000290540">
    <property type="component" value="Unassembled WGS sequence"/>
</dbReference>
<name>A0A4Q2V3D0_FUSOX</name>
<evidence type="ECO:0000313" key="1">
    <source>
        <dbReference type="EMBL" id="RYC81194.1"/>
    </source>
</evidence>
<sequence>MLFAAGLQKILALKSRGIAISDKAIPTLDEATRQDTRR</sequence>